<gene>
    <name evidence="2" type="ORF">SHERM_18001</name>
</gene>
<dbReference type="PANTHER" id="PTHR33676">
    <property type="entry name" value="COLD REGULATED PROTEIN 27"/>
    <property type="match status" value="1"/>
</dbReference>
<reference evidence="2" key="1">
    <citation type="submission" date="2019-12" db="EMBL/GenBank/DDBJ databases">
        <authorList>
            <person name="Scholes J."/>
        </authorList>
    </citation>
    <scope>NUCLEOTIDE SEQUENCE</scope>
</reference>
<accession>A0A9N7N0L6</accession>
<evidence type="ECO:0000313" key="2">
    <source>
        <dbReference type="EMBL" id="CAA0819627.1"/>
    </source>
</evidence>
<organism evidence="2 3">
    <name type="scientific">Striga hermonthica</name>
    <name type="common">Purple witchweed</name>
    <name type="synonym">Buchnera hermonthica</name>
    <dbReference type="NCBI Taxonomy" id="68872"/>
    <lineage>
        <taxon>Eukaryota</taxon>
        <taxon>Viridiplantae</taxon>
        <taxon>Streptophyta</taxon>
        <taxon>Embryophyta</taxon>
        <taxon>Tracheophyta</taxon>
        <taxon>Spermatophyta</taxon>
        <taxon>Magnoliopsida</taxon>
        <taxon>eudicotyledons</taxon>
        <taxon>Gunneridae</taxon>
        <taxon>Pentapetalae</taxon>
        <taxon>asterids</taxon>
        <taxon>lamiids</taxon>
        <taxon>Lamiales</taxon>
        <taxon>Orobanchaceae</taxon>
        <taxon>Buchnereae</taxon>
        <taxon>Striga</taxon>
    </lineage>
</organism>
<dbReference type="AlphaFoldDB" id="A0A9N7N0L6"/>
<evidence type="ECO:0000256" key="1">
    <source>
        <dbReference type="SAM" id="MobiDB-lite"/>
    </source>
</evidence>
<comment type="caution">
    <text evidence="2">The sequence shown here is derived from an EMBL/GenBank/DDBJ whole genome shotgun (WGS) entry which is preliminary data.</text>
</comment>
<dbReference type="PANTHER" id="PTHR33676:SF3">
    <property type="entry name" value="COLD-REGULATED PROTEIN 27"/>
    <property type="match status" value="1"/>
</dbReference>
<feature type="compositionally biased region" description="Basic and acidic residues" evidence="1">
    <location>
        <begin position="116"/>
        <end position="125"/>
    </location>
</feature>
<feature type="region of interest" description="Disordered" evidence="1">
    <location>
        <begin position="1"/>
        <end position="30"/>
    </location>
</feature>
<keyword evidence="3" id="KW-1185">Reference proteome</keyword>
<protein>
    <submittedName>
        <fullName evidence="2">Cold regulated gene 27</fullName>
    </submittedName>
</protein>
<feature type="region of interest" description="Disordered" evidence="1">
    <location>
        <begin position="60"/>
        <end position="86"/>
    </location>
</feature>
<proteinExistence type="predicted"/>
<feature type="compositionally biased region" description="Basic and acidic residues" evidence="1">
    <location>
        <begin position="20"/>
        <end position="30"/>
    </location>
</feature>
<dbReference type="GO" id="GO:0042752">
    <property type="term" value="P:regulation of circadian rhythm"/>
    <property type="evidence" value="ECO:0007669"/>
    <property type="project" value="InterPro"/>
</dbReference>
<dbReference type="InterPro" id="IPR044678">
    <property type="entry name" value="COR27/28"/>
</dbReference>
<dbReference type="Proteomes" id="UP001153555">
    <property type="component" value="Unassembled WGS sequence"/>
</dbReference>
<name>A0A9N7N0L6_STRHE</name>
<feature type="region of interest" description="Disordered" evidence="1">
    <location>
        <begin position="109"/>
        <end position="142"/>
    </location>
</feature>
<dbReference type="EMBL" id="CACSLK010019251">
    <property type="protein sequence ID" value="CAA0819627.1"/>
    <property type="molecule type" value="Genomic_DNA"/>
</dbReference>
<sequence length="142" mass="16312">MEESVDYCREQEETSTLRSRANERSPTKWTDEKHSLYLESMEATFVNQLNKSLNFFGRHSHKSCQSGSKSSKHRHGNFHAPSGQFTVRHDGRWPKIDFSNAEVIGQNFNEEGLEDQASRVHEIKRTRTSSSNDQVVPSEKIG</sequence>
<dbReference type="GO" id="GO:0009409">
    <property type="term" value="P:response to cold"/>
    <property type="evidence" value="ECO:0007669"/>
    <property type="project" value="InterPro"/>
</dbReference>
<evidence type="ECO:0000313" key="3">
    <source>
        <dbReference type="Proteomes" id="UP001153555"/>
    </source>
</evidence>
<feature type="compositionally biased region" description="Basic and acidic residues" evidence="1">
    <location>
        <begin position="1"/>
        <end position="12"/>
    </location>
</feature>
<dbReference type="OrthoDB" id="1923282at2759"/>